<evidence type="ECO:0000313" key="1">
    <source>
        <dbReference type="EMBL" id="CAG5896878.1"/>
    </source>
</evidence>
<dbReference type="EMBL" id="CAJRST010007779">
    <property type="protein sequence ID" value="CAG5896878.1"/>
    <property type="molecule type" value="Genomic_DNA"/>
</dbReference>
<proteinExistence type="predicted"/>
<evidence type="ECO:0000313" key="2">
    <source>
        <dbReference type="Proteomes" id="UP000677803"/>
    </source>
</evidence>
<sequence length="93" mass="10286">MVTFADDNTVLGLIRNNDEMAYRDTVSQLAAWCARNNLELNVNKTVEMVISSARTPPPLLINSSAGQVVNSVKFLGLTITSDLKWETHDQAHL</sequence>
<gene>
    <name evidence="1" type="ORF">MMEN_LOCUS7921</name>
</gene>
<organism evidence="1 2">
    <name type="scientific">Menidia menidia</name>
    <name type="common">Atlantic silverside</name>
    <dbReference type="NCBI Taxonomy" id="238744"/>
    <lineage>
        <taxon>Eukaryota</taxon>
        <taxon>Metazoa</taxon>
        <taxon>Chordata</taxon>
        <taxon>Craniata</taxon>
        <taxon>Vertebrata</taxon>
        <taxon>Euteleostomi</taxon>
        <taxon>Actinopterygii</taxon>
        <taxon>Neopterygii</taxon>
        <taxon>Teleostei</taxon>
        <taxon>Neoteleostei</taxon>
        <taxon>Acanthomorphata</taxon>
        <taxon>Ovalentaria</taxon>
        <taxon>Atherinomorphae</taxon>
        <taxon>Atheriniformes</taxon>
        <taxon>Atherinopsidae</taxon>
        <taxon>Menidiinae</taxon>
        <taxon>Menidia</taxon>
    </lineage>
</organism>
<accession>A0A8S4APQ3</accession>
<dbReference type="Proteomes" id="UP000677803">
    <property type="component" value="Unassembled WGS sequence"/>
</dbReference>
<dbReference type="AlphaFoldDB" id="A0A8S4APQ3"/>
<protein>
    <submittedName>
        <fullName evidence="1">(Atlantic silverside) hypothetical protein</fullName>
    </submittedName>
</protein>
<reference evidence="1" key="1">
    <citation type="submission" date="2021-05" db="EMBL/GenBank/DDBJ databases">
        <authorList>
            <person name="Tigano A."/>
        </authorList>
    </citation>
    <scope>NUCLEOTIDE SEQUENCE</scope>
</reference>
<comment type="caution">
    <text evidence="1">The sequence shown here is derived from an EMBL/GenBank/DDBJ whole genome shotgun (WGS) entry which is preliminary data.</text>
</comment>
<dbReference type="OrthoDB" id="10037236at2759"/>
<keyword evidence="2" id="KW-1185">Reference proteome</keyword>
<name>A0A8S4APQ3_9TELE</name>